<dbReference type="SUPFAM" id="SSF49452">
    <property type="entry name" value="Starch-binding domain-like"/>
    <property type="match status" value="1"/>
</dbReference>
<dbReference type="Gene3D" id="2.60.40.1120">
    <property type="entry name" value="Carboxypeptidase-like, regulatory domain"/>
    <property type="match status" value="1"/>
</dbReference>
<organism evidence="2 3">
    <name type="scientific">Dyella lutea</name>
    <dbReference type="NCBI Taxonomy" id="2950441"/>
    <lineage>
        <taxon>Bacteria</taxon>
        <taxon>Pseudomonadati</taxon>
        <taxon>Pseudomonadota</taxon>
        <taxon>Gammaproteobacteria</taxon>
        <taxon>Lysobacterales</taxon>
        <taxon>Rhodanobacteraceae</taxon>
        <taxon>Dyella</taxon>
    </lineage>
</organism>
<proteinExistence type="predicted"/>
<gene>
    <name evidence="2" type="ORF">NC595_17430</name>
</gene>
<dbReference type="RefSeq" id="WP_253568593.1">
    <property type="nucleotide sequence ID" value="NZ_JAMZEK010000004.1"/>
</dbReference>
<name>A0ABT1FES5_9GAMM</name>
<reference evidence="2 3" key="1">
    <citation type="submission" date="2022-06" db="EMBL/GenBank/DDBJ databases">
        <title>Dyella sp. Sa strain:Sa Genome sequencing.</title>
        <authorList>
            <person name="Park S."/>
        </authorList>
    </citation>
    <scope>NUCLEOTIDE SEQUENCE [LARGE SCALE GENOMIC DNA]</scope>
    <source>
        <strain evidence="2 3">Sa</strain>
    </source>
</reference>
<dbReference type="Proteomes" id="UP001204615">
    <property type="component" value="Unassembled WGS sequence"/>
</dbReference>
<dbReference type="InterPro" id="IPR013784">
    <property type="entry name" value="Carb-bd-like_fold"/>
</dbReference>
<accession>A0ABT1FES5</accession>
<dbReference type="EMBL" id="JAMZEK010000004">
    <property type="protein sequence ID" value="MCP1375834.1"/>
    <property type="molecule type" value="Genomic_DNA"/>
</dbReference>
<evidence type="ECO:0000313" key="3">
    <source>
        <dbReference type="Proteomes" id="UP001204615"/>
    </source>
</evidence>
<comment type="caution">
    <text evidence="2">The sequence shown here is derived from an EMBL/GenBank/DDBJ whole genome shotgun (WGS) entry which is preliminary data.</text>
</comment>
<evidence type="ECO:0000313" key="2">
    <source>
        <dbReference type="EMBL" id="MCP1375834.1"/>
    </source>
</evidence>
<dbReference type="Pfam" id="PF13620">
    <property type="entry name" value="CarboxypepD_reg"/>
    <property type="match status" value="1"/>
</dbReference>
<keyword evidence="3" id="KW-1185">Reference proteome</keyword>
<evidence type="ECO:0000256" key="1">
    <source>
        <dbReference type="SAM" id="MobiDB-lite"/>
    </source>
</evidence>
<sequence length="145" mass="15039">MASRTLVATPATAALAQSTSAHIFGQGPAGAKVGARNDTGAHRSTTVRDNGRHDVRALPKGTYTVTLTAAGVVTDTRRDIPLMVGRGAEVDFACPGPLAKQAHRRRHEQPRARPTGGQSRASSAGVDYPLSHPTSGAPPSKETNP</sequence>
<feature type="region of interest" description="Disordered" evidence="1">
    <location>
        <begin position="27"/>
        <end position="51"/>
    </location>
</feature>
<protein>
    <submittedName>
        <fullName evidence="2">Carboxypeptidase-like regulatory domain-containing protein</fullName>
    </submittedName>
</protein>
<feature type="region of interest" description="Disordered" evidence="1">
    <location>
        <begin position="88"/>
        <end position="145"/>
    </location>
</feature>